<proteinExistence type="predicted"/>
<dbReference type="EMBL" id="SNZH01000029">
    <property type="protein sequence ID" value="TDR36320.1"/>
    <property type="molecule type" value="Genomic_DNA"/>
</dbReference>
<evidence type="ECO:0000313" key="1">
    <source>
        <dbReference type="EMBL" id="TDR36320.1"/>
    </source>
</evidence>
<dbReference type="Proteomes" id="UP000295293">
    <property type="component" value="Unassembled WGS sequence"/>
</dbReference>
<accession>A0A4R6YI36</accession>
<comment type="caution">
    <text evidence="1">The sequence shown here is derived from an EMBL/GenBank/DDBJ whole genome shotgun (WGS) entry which is preliminary data.</text>
</comment>
<organism evidence="1 2">
    <name type="scientific">Tahibacter aquaticus</name>
    <dbReference type="NCBI Taxonomy" id="520092"/>
    <lineage>
        <taxon>Bacteria</taxon>
        <taxon>Pseudomonadati</taxon>
        <taxon>Pseudomonadota</taxon>
        <taxon>Gammaproteobacteria</taxon>
        <taxon>Lysobacterales</taxon>
        <taxon>Rhodanobacteraceae</taxon>
        <taxon>Tahibacter</taxon>
    </lineage>
</organism>
<keyword evidence="2" id="KW-1185">Reference proteome</keyword>
<reference evidence="1 2" key="1">
    <citation type="submission" date="2019-03" db="EMBL/GenBank/DDBJ databases">
        <title>Genomic Encyclopedia of Type Strains, Phase IV (KMG-IV): sequencing the most valuable type-strain genomes for metagenomic binning, comparative biology and taxonomic classification.</title>
        <authorList>
            <person name="Goeker M."/>
        </authorList>
    </citation>
    <scope>NUCLEOTIDE SEQUENCE [LARGE SCALE GENOMIC DNA]</scope>
    <source>
        <strain evidence="1 2">DSM 21667</strain>
    </source>
</reference>
<gene>
    <name evidence="1" type="ORF">DFR29_1291</name>
</gene>
<protein>
    <submittedName>
        <fullName evidence="1">Uncharacterized protein</fullName>
    </submittedName>
</protein>
<evidence type="ECO:0000313" key="2">
    <source>
        <dbReference type="Proteomes" id="UP000295293"/>
    </source>
</evidence>
<sequence length="91" mass="9630">MSQPSFYPLAGDNSETQPVLFALALDNPQQRNALLDEAMARLNAATAMSDALVTAQIEPHGARTHAPFAEAIAILSRDAAQLMQIARGVVG</sequence>
<dbReference type="AlphaFoldDB" id="A0A4R6YI36"/>
<dbReference type="OrthoDB" id="6895931at2"/>
<name>A0A4R6YI36_9GAMM</name>
<dbReference type="RefSeq" id="WP_133821898.1">
    <property type="nucleotide sequence ID" value="NZ_SNZH01000029.1"/>
</dbReference>